<dbReference type="EMBL" id="CP003154">
    <property type="protein sequence ID" value="AFL72636.1"/>
    <property type="molecule type" value="Genomic_DNA"/>
</dbReference>
<evidence type="ECO:0000313" key="1">
    <source>
        <dbReference type="EMBL" id="AFL72636.1"/>
    </source>
</evidence>
<organism evidence="1 2">
    <name type="scientific">Thiocystis violascens (strain ATCC 17096 / DSM 198 / 6111)</name>
    <name type="common">Chromatium violascens</name>
    <dbReference type="NCBI Taxonomy" id="765911"/>
    <lineage>
        <taxon>Bacteria</taxon>
        <taxon>Pseudomonadati</taxon>
        <taxon>Pseudomonadota</taxon>
        <taxon>Gammaproteobacteria</taxon>
        <taxon>Chromatiales</taxon>
        <taxon>Chromatiaceae</taxon>
        <taxon>Thiocystis</taxon>
    </lineage>
</organism>
<dbReference type="InterPro" id="IPR021496">
    <property type="entry name" value="DUF3150"/>
</dbReference>
<dbReference type="OrthoDB" id="8900573at2"/>
<dbReference type="Pfam" id="PF11348">
    <property type="entry name" value="DUF3150"/>
    <property type="match status" value="1"/>
</dbReference>
<dbReference type="AlphaFoldDB" id="I3Y6L8"/>
<reference evidence="1 2" key="1">
    <citation type="submission" date="2012-06" db="EMBL/GenBank/DDBJ databases">
        <title>Complete sequence of Thiocystis violascens DSM 198.</title>
        <authorList>
            <consortium name="US DOE Joint Genome Institute"/>
            <person name="Lucas S."/>
            <person name="Han J."/>
            <person name="Lapidus A."/>
            <person name="Cheng J.-F."/>
            <person name="Goodwin L."/>
            <person name="Pitluck S."/>
            <person name="Peters L."/>
            <person name="Ovchinnikova G."/>
            <person name="Teshima H."/>
            <person name="Detter J.C."/>
            <person name="Han C."/>
            <person name="Tapia R."/>
            <person name="Land M."/>
            <person name="Hauser L."/>
            <person name="Kyrpides N."/>
            <person name="Ivanova N."/>
            <person name="Pagani I."/>
            <person name="Vogl K."/>
            <person name="Liu Z."/>
            <person name="Frigaard N.-U."/>
            <person name="Bryant D."/>
            <person name="Woyke T."/>
        </authorList>
    </citation>
    <scope>NUCLEOTIDE SEQUENCE [LARGE SCALE GENOMIC DNA]</scope>
    <source>
        <strain evidence="2">ATCC 17096 / DSM 198 / 6111</strain>
    </source>
</reference>
<keyword evidence="2" id="KW-1185">Reference proteome</keyword>
<protein>
    <recommendedName>
        <fullName evidence="3">DUF3150 domain-containing protein</fullName>
    </recommendedName>
</protein>
<dbReference type="Proteomes" id="UP000006062">
    <property type="component" value="Chromosome"/>
</dbReference>
<gene>
    <name evidence="1" type="ordered locus">Thivi_0578</name>
</gene>
<evidence type="ECO:0008006" key="3">
    <source>
        <dbReference type="Google" id="ProtNLM"/>
    </source>
</evidence>
<accession>I3Y6L8</accession>
<dbReference type="HOGENOM" id="CLU_053103_0_0_6"/>
<sequence length="314" mass="34690">MQAITTITDQVTLVILSIAIWSGRKKLRAEDLKLGAEMPPEDLVSLGSKRVCDPDALKGFHRIKQRADRACLRVGTRFLGGYAVPHAHAEALAEQLDMIKTEFDRETRTFLCGYDQALEQWINRLPEFEEPIRRAIEPAAVVGARLRFGYQLVQIAPADHPGTLAEEVAGLGDGIFAEVSQLARDLDGSFEGKDKLHRRALGTFGRIREKLACLSFLDERIQPVVDAIDDWVGRLPMAAPITGGLFNEGMGLALLLSDPHRLARHGAGQWSLQHDTEGWEPDAEQPSFAAVDGEQAAVNPGSRRASREIESFFF</sequence>
<dbReference type="STRING" id="765911.Thivi_0578"/>
<evidence type="ECO:0000313" key="2">
    <source>
        <dbReference type="Proteomes" id="UP000006062"/>
    </source>
</evidence>
<name>I3Y6L8_THIV6</name>
<dbReference type="eggNOG" id="COG1737">
    <property type="taxonomic scope" value="Bacteria"/>
</dbReference>
<dbReference type="KEGG" id="tvi:Thivi_0578"/>
<proteinExistence type="predicted"/>